<feature type="domain" description="Peptidase M13 N-terminal" evidence="3">
    <location>
        <begin position="125"/>
        <end position="432"/>
    </location>
</feature>
<dbReference type="GO" id="GO:0004222">
    <property type="term" value="F:metalloendopeptidase activity"/>
    <property type="evidence" value="ECO:0007669"/>
    <property type="project" value="InterPro"/>
</dbReference>
<comment type="similarity">
    <text evidence="1">Belongs to the peptidase M13 family.</text>
</comment>
<dbReference type="Gene3D" id="1.10.1380.10">
    <property type="entry name" value="Neutral endopeptidase , domain2"/>
    <property type="match status" value="1"/>
</dbReference>
<dbReference type="SUPFAM" id="SSF55486">
    <property type="entry name" value="Metalloproteases ('zincins'), catalytic domain"/>
    <property type="match status" value="1"/>
</dbReference>
<sequence length="531" mass="59658">MPTGPSLHSDRLVLVTRGRKRISAALSKQGYWVGVSALTAVAVALLGILILPQLEAFFVPTRLYLNVTDDLEAAEALRVNGSIGEQMAALASKSRPLPLPYVCTTTACIKEGNRVAKATYNATAPCDDFYRFACANWMAFNRPGARDAKTSVDDRLLYSYAEIMARVLTQRHSVVPAVKVLFDNCVNPTEELFEHIRGVYFYLLGFQDWPYLRTSSSRIGADEVSAKMGDLHRHLGIDSLFHFSLVEEFEGNLSPVIGEAGLLIGKLQGPLRDYEFLNDAFQALMQSVGKLADTDIAQLELDLAQRKTSHTHDCMLFPKHCGAMSVSNLPGSKLFSWRILLERAFGDRILALASHKVKVTSFEYLSSFGYQGTLPRKADVLNYIVFRVAMALSPFIKDGELRHKLASIAYADQPEFAKHLPATHYCVRLLDRMEPYVPMILAYTGSVKLLGYETLRDLLMKRLNSSFYEFVRNDNRFFGAFKDSLLRKLRALSWEPLVPRSFFDKVFRNKYFSNMYSSNPTTPLTPSFITG</sequence>
<keyword evidence="2" id="KW-0812">Transmembrane</keyword>
<dbReference type="PANTHER" id="PTHR11733:SF241">
    <property type="entry name" value="GH26575P-RELATED"/>
    <property type="match status" value="1"/>
</dbReference>
<dbReference type="OMA" id="MGDLHRH"/>
<comment type="caution">
    <text evidence="4">The sequence shown here is derived from an EMBL/GenBank/DDBJ whole genome shotgun (WGS) entry which is preliminary data.</text>
</comment>
<evidence type="ECO:0000256" key="2">
    <source>
        <dbReference type="SAM" id="Phobius"/>
    </source>
</evidence>
<dbReference type="InterPro" id="IPR000718">
    <property type="entry name" value="Peptidase_M13"/>
</dbReference>
<dbReference type="InterPro" id="IPR008753">
    <property type="entry name" value="Peptidase_M13_N"/>
</dbReference>
<feature type="transmembrane region" description="Helical" evidence="2">
    <location>
        <begin position="30"/>
        <end position="51"/>
    </location>
</feature>
<dbReference type="OrthoDB" id="6479830at2759"/>
<proteinExistence type="inferred from homology"/>
<dbReference type="VEuPathDB" id="VectorBase:HLOH_056001"/>
<dbReference type="InterPro" id="IPR042089">
    <property type="entry name" value="Peptidase_M13_dom_2"/>
</dbReference>
<dbReference type="PROSITE" id="PS51885">
    <property type="entry name" value="NEPRILYSIN"/>
    <property type="match status" value="1"/>
</dbReference>
<dbReference type="AlphaFoldDB" id="A0A9J6H2X6"/>
<evidence type="ECO:0000256" key="1">
    <source>
        <dbReference type="ARBA" id="ARBA00007357"/>
    </source>
</evidence>
<dbReference type="Gene3D" id="3.40.390.10">
    <property type="entry name" value="Collagenase (Catalytic Domain)"/>
    <property type="match status" value="1"/>
</dbReference>
<dbReference type="GO" id="GO:0016485">
    <property type="term" value="P:protein processing"/>
    <property type="evidence" value="ECO:0007669"/>
    <property type="project" value="TreeGrafter"/>
</dbReference>
<evidence type="ECO:0000259" key="3">
    <source>
        <dbReference type="Pfam" id="PF05649"/>
    </source>
</evidence>
<protein>
    <recommendedName>
        <fullName evidence="3">Peptidase M13 N-terminal domain-containing protein</fullName>
    </recommendedName>
</protein>
<dbReference type="Proteomes" id="UP000821853">
    <property type="component" value="Chromosome 9"/>
</dbReference>
<dbReference type="InterPro" id="IPR024079">
    <property type="entry name" value="MetalloPept_cat_dom_sf"/>
</dbReference>
<dbReference type="GO" id="GO:0005886">
    <property type="term" value="C:plasma membrane"/>
    <property type="evidence" value="ECO:0007669"/>
    <property type="project" value="TreeGrafter"/>
</dbReference>
<dbReference type="EMBL" id="JABSTR010000011">
    <property type="protein sequence ID" value="KAH9381336.1"/>
    <property type="molecule type" value="Genomic_DNA"/>
</dbReference>
<accession>A0A9J6H2X6</accession>
<name>A0A9J6H2X6_HAELO</name>
<dbReference type="Pfam" id="PF05649">
    <property type="entry name" value="Peptidase_M13_N"/>
    <property type="match status" value="1"/>
</dbReference>
<evidence type="ECO:0000313" key="5">
    <source>
        <dbReference type="Proteomes" id="UP000821853"/>
    </source>
</evidence>
<keyword evidence="2" id="KW-0472">Membrane</keyword>
<organism evidence="4 5">
    <name type="scientific">Haemaphysalis longicornis</name>
    <name type="common">Bush tick</name>
    <dbReference type="NCBI Taxonomy" id="44386"/>
    <lineage>
        <taxon>Eukaryota</taxon>
        <taxon>Metazoa</taxon>
        <taxon>Ecdysozoa</taxon>
        <taxon>Arthropoda</taxon>
        <taxon>Chelicerata</taxon>
        <taxon>Arachnida</taxon>
        <taxon>Acari</taxon>
        <taxon>Parasitiformes</taxon>
        <taxon>Ixodida</taxon>
        <taxon>Ixodoidea</taxon>
        <taxon>Ixodidae</taxon>
        <taxon>Haemaphysalinae</taxon>
        <taxon>Haemaphysalis</taxon>
    </lineage>
</organism>
<evidence type="ECO:0000313" key="4">
    <source>
        <dbReference type="EMBL" id="KAH9381336.1"/>
    </source>
</evidence>
<reference evidence="4 5" key="1">
    <citation type="journal article" date="2020" name="Cell">
        <title>Large-Scale Comparative Analyses of Tick Genomes Elucidate Their Genetic Diversity and Vector Capacities.</title>
        <authorList>
            <consortium name="Tick Genome and Microbiome Consortium (TIGMIC)"/>
            <person name="Jia N."/>
            <person name="Wang J."/>
            <person name="Shi W."/>
            <person name="Du L."/>
            <person name="Sun Y."/>
            <person name="Zhan W."/>
            <person name="Jiang J.F."/>
            <person name="Wang Q."/>
            <person name="Zhang B."/>
            <person name="Ji P."/>
            <person name="Bell-Sakyi L."/>
            <person name="Cui X.M."/>
            <person name="Yuan T.T."/>
            <person name="Jiang B.G."/>
            <person name="Yang W.F."/>
            <person name="Lam T.T."/>
            <person name="Chang Q.C."/>
            <person name="Ding S.J."/>
            <person name="Wang X.J."/>
            <person name="Zhu J.G."/>
            <person name="Ruan X.D."/>
            <person name="Zhao L."/>
            <person name="Wei J.T."/>
            <person name="Ye R.Z."/>
            <person name="Que T.C."/>
            <person name="Du C.H."/>
            <person name="Zhou Y.H."/>
            <person name="Cheng J.X."/>
            <person name="Dai P.F."/>
            <person name="Guo W.B."/>
            <person name="Han X.H."/>
            <person name="Huang E.J."/>
            <person name="Li L.F."/>
            <person name="Wei W."/>
            <person name="Gao Y.C."/>
            <person name="Liu J.Z."/>
            <person name="Shao H.Z."/>
            <person name="Wang X."/>
            <person name="Wang C.C."/>
            <person name="Yang T.C."/>
            <person name="Huo Q.B."/>
            <person name="Li W."/>
            <person name="Chen H.Y."/>
            <person name="Chen S.E."/>
            <person name="Zhou L.G."/>
            <person name="Ni X.B."/>
            <person name="Tian J.H."/>
            <person name="Sheng Y."/>
            <person name="Liu T."/>
            <person name="Pan Y.S."/>
            <person name="Xia L.Y."/>
            <person name="Li J."/>
            <person name="Zhao F."/>
            <person name="Cao W.C."/>
        </authorList>
    </citation>
    <scope>NUCLEOTIDE SEQUENCE [LARGE SCALE GENOMIC DNA]</scope>
    <source>
        <strain evidence="4">HaeL-2018</strain>
    </source>
</reference>
<keyword evidence="2" id="KW-1133">Transmembrane helix</keyword>
<dbReference type="PANTHER" id="PTHR11733">
    <property type="entry name" value="ZINC METALLOPROTEASE FAMILY M13 NEPRILYSIN-RELATED"/>
    <property type="match status" value="1"/>
</dbReference>
<gene>
    <name evidence="4" type="ORF">HPB48_011764</name>
</gene>
<keyword evidence="5" id="KW-1185">Reference proteome</keyword>